<keyword evidence="4" id="KW-1185">Reference proteome</keyword>
<sequence length="979" mass="110846">MAKIRQGNSYHLSNKPIVGTGIETPVNKDDKKSTIGTMQGYKVKKGEDKKTSFFKKSDKPQSWSLPMEPDKVSSVAPVSSTKRYCTSEKPSNNKEVIDLVDADAISDAAKLAVHFANPSLLMPINTYQSKLGATVEEESAIFREMLKPFQHLPEDQRQKAVLLLIQDRMSEHFTYAYDHDSEGVTEFWSTPSHVLSDRAKNIDCEDYTFMAEFWAEIAQEEGLLPEEACFRNVLVPGHMIFIYDLPGDPPQRYVIDTATTFLNVDERNHWTDIFSPDIETGVDNDDDLVTLQEYLDKSGKHLLPDVYLGKFDHSASVLRDGESARTTKFMDQKWLDDINNNNDIAESISREQIAELQQQYIAKHGTPGLPDDWNEQSFSDYTKALTAKRMLGAVDNRSVLNGKDLNITPGQSRYLVGAYSQTLNRELTIEDMDLTKDEAIQLLGTYSPVLNRNFSHDDLKLSPDIPIPSDVDESMSDLVTPISESEEGSADLGDILQYKLGLNLDELTNPLSLAADVGGAAVGSVFVARAAQKRLNKVIRRRKNIMRANAIQERWKNIDLTSSQLKKEMNSKQFSDLSSLCFLECNQPKDTSWTGNKLSDFQYQKDMTCVKKILSYDREYLAPERLQDICNHVISMAQGTTDKKENKNLEWLKSFSNLGTAQENDWFSSKKELEKAKKILSNYGINLFFGYDKILGRFRSKSKAVSHRIKIDNKKLYDLLKRRDQLPKVEVIKELLDTYGENFGALGKMDKYDKRKIRHLRRDRNWKVGAAVVSVIPLIPASDAMKSRAYSRTANYRKKTKKLVNRRIKESLEQLQCISLTSAERNKIQEHLEQVRKLKSQHTSIKRKQAIANSSIHGVAAAASIPALLAGPIGSVVKSGVKIAAKTTVTASAAVSRYRKDEKLRKHNKYTTVKDIYKNYKKLYISAKEKNDVEKMTAITSLVKIGFGIDKEAFDVLVKSRLVENNQFKLSFSYADDKN</sequence>
<protein>
    <submittedName>
        <fullName evidence="3">Uncharacterized protein</fullName>
    </submittedName>
</protein>
<dbReference type="AlphaFoldDB" id="A0AA90P009"/>
<gene>
    <name evidence="3" type="ORF">QS748_04355</name>
</gene>
<keyword evidence="1" id="KW-0175">Coiled coil</keyword>
<dbReference type="Gene3D" id="3.10.620.30">
    <property type="match status" value="1"/>
</dbReference>
<feature type="region of interest" description="Disordered" evidence="2">
    <location>
        <begin position="1"/>
        <end position="33"/>
    </location>
</feature>
<reference evidence="3 4" key="1">
    <citation type="journal article" date="2023" name="bioRxiv">
        <title>An intranuclear bacterial parasite of deep-sea mussels expresses apoptosis inhibitors acquired from its host.</title>
        <authorList>
            <person name="Gonzalez Porras M.A."/>
            <person name="Assie A."/>
            <person name="Tietjen M."/>
            <person name="Violette M."/>
            <person name="Kleiner M."/>
            <person name="Gruber-Vodicka H."/>
            <person name="Dubilier N."/>
            <person name="Leisch N."/>
        </authorList>
    </citation>
    <scope>NUCLEOTIDE SEQUENCE [LARGE SCALE GENOMIC DNA]</scope>
    <source>
        <strain evidence="3">IAP13</strain>
    </source>
</reference>
<accession>A0AA90P009</accession>
<feature type="region of interest" description="Disordered" evidence="2">
    <location>
        <begin position="52"/>
        <end position="72"/>
    </location>
</feature>
<evidence type="ECO:0000313" key="4">
    <source>
        <dbReference type="Proteomes" id="UP001178148"/>
    </source>
</evidence>
<organism evidence="3 4">
    <name type="scientific">Candidatus Endonucleibacter bathymodioli</name>
    <dbReference type="NCBI Taxonomy" id="539814"/>
    <lineage>
        <taxon>Bacteria</taxon>
        <taxon>Pseudomonadati</taxon>
        <taxon>Pseudomonadota</taxon>
        <taxon>Gammaproteobacteria</taxon>
        <taxon>Oceanospirillales</taxon>
        <taxon>Endozoicomonadaceae</taxon>
        <taxon>Candidatus Endonucleibacter</taxon>
    </lineage>
</organism>
<feature type="coiled-coil region" evidence="1">
    <location>
        <begin position="821"/>
        <end position="848"/>
    </location>
</feature>
<evidence type="ECO:0000313" key="3">
    <source>
        <dbReference type="EMBL" id="MDP0588446.1"/>
    </source>
</evidence>
<evidence type="ECO:0000256" key="1">
    <source>
        <dbReference type="SAM" id="Coils"/>
    </source>
</evidence>
<evidence type="ECO:0000256" key="2">
    <source>
        <dbReference type="SAM" id="MobiDB-lite"/>
    </source>
</evidence>
<feature type="compositionally biased region" description="Polar residues" evidence="2">
    <location>
        <begin position="1"/>
        <end position="12"/>
    </location>
</feature>
<proteinExistence type="predicted"/>
<name>A0AA90P009_9GAMM</name>
<comment type="caution">
    <text evidence="3">The sequence shown here is derived from an EMBL/GenBank/DDBJ whole genome shotgun (WGS) entry which is preliminary data.</text>
</comment>
<dbReference type="EMBL" id="JASXSV010000004">
    <property type="protein sequence ID" value="MDP0588446.1"/>
    <property type="molecule type" value="Genomic_DNA"/>
</dbReference>
<dbReference type="Proteomes" id="UP001178148">
    <property type="component" value="Unassembled WGS sequence"/>
</dbReference>